<accession>A0A1Y1S3M4</accession>
<dbReference type="EMBL" id="LWDP01000413">
    <property type="protein sequence ID" value="ORD92858.1"/>
    <property type="molecule type" value="Genomic_DNA"/>
</dbReference>
<dbReference type="Proteomes" id="UP000192639">
    <property type="component" value="Unassembled WGS sequence"/>
</dbReference>
<comment type="caution">
    <text evidence="1">The sequence shown here is derived from an EMBL/GenBank/DDBJ whole genome shotgun (WGS) entry which is preliminary data.</text>
</comment>
<reference evidence="1 2" key="1">
    <citation type="journal article" date="2017" name="Environ. Microbiol.">
        <title>Decay of the glycolytic pathway and adaptation to intranuclear parasitism within Enterocytozoonidae microsporidia.</title>
        <authorList>
            <person name="Wiredu Boakye D."/>
            <person name="Jaroenlak P."/>
            <person name="Prachumwat A."/>
            <person name="Williams T.A."/>
            <person name="Bateman K.S."/>
            <person name="Itsathitphaisarn O."/>
            <person name="Sritunyalucksana K."/>
            <person name="Paszkiewicz K.H."/>
            <person name="Moore K.A."/>
            <person name="Stentiford G.D."/>
            <person name="Williams B.A."/>
        </authorList>
    </citation>
    <scope>NUCLEOTIDE SEQUENCE [LARGE SCALE GENOMIC DNA]</scope>
    <source>
        <strain evidence="1 2">GB1</strain>
    </source>
</reference>
<dbReference type="VEuPathDB" id="MicrosporidiaDB:ECANGB1_77"/>
<gene>
    <name evidence="1" type="ORF">ECANGB1_77</name>
</gene>
<keyword evidence="2" id="KW-1185">Reference proteome</keyword>
<proteinExistence type="predicted"/>
<dbReference type="AlphaFoldDB" id="A0A1Y1S3M4"/>
<organism evidence="1 2">
    <name type="scientific">Enterospora canceri</name>
    <dbReference type="NCBI Taxonomy" id="1081671"/>
    <lineage>
        <taxon>Eukaryota</taxon>
        <taxon>Fungi</taxon>
        <taxon>Fungi incertae sedis</taxon>
        <taxon>Microsporidia</taxon>
        <taxon>Enterocytozoonidae</taxon>
        <taxon>Enterospora</taxon>
    </lineage>
</organism>
<protein>
    <submittedName>
        <fullName evidence="1">Uncharacterized protein</fullName>
    </submittedName>
</protein>
<evidence type="ECO:0000313" key="1">
    <source>
        <dbReference type="EMBL" id="ORD92858.1"/>
    </source>
</evidence>
<sequence length="90" mass="10752">MNHQIHTFYKKKKGPGLYKNIYDFSPVCTRLSLTIAEIKDQFRNCHNYSFNEHDSHYSWLVDVIFHTLVNNEQGISIKQMSKECIYPYAY</sequence>
<evidence type="ECO:0000313" key="2">
    <source>
        <dbReference type="Proteomes" id="UP000192639"/>
    </source>
</evidence>
<name>A0A1Y1S3M4_9MICR</name>